<comment type="similarity">
    <text evidence="1">Belongs to the sulfatase family.</text>
</comment>
<name>M5U6L2_9BACT</name>
<dbReference type="EMBL" id="ANOH01000113">
    <property type="protein sequence ID" value="EMI57075.1"/>
    <property type="molecule type" value="Genomic_DNA"/>
</dbReference>
<dbReference type="AlphaFoldDB" id="M5U6L2"/>
<dbReference type="InterPro" id="IPR052701">
    <property type="entry name" value="GAG_Ulvan_Degrading_Sulfatases"/>
</dbReference>
<dbReference type="Proteomes" id="UP000011885">
    <property type="component" value="Unassembled WGS sequence"/>
</dbReference>
<dbReference type="PANTHER" id="PTHR43751:SF1">
    <property type="entry name" value="SULFATASE ATSG-RELATED"/>
    <property type="match status" value="1"/>
</dbReference>
<feature type="domain" description="Sulfatase N-terminal" evidence="4">
    <location>
        <begin position="23"/>
        <end position="295"/>
    </location>
</feature>
<feature type="chain" id="PRO_5004073250" evidence="3">
    <location>
        <begin position="21"/>
        <end position="481"/>
    </location>
</feature>
<evidence type="ECO:0000256" key="2">
    <source>
        <dbReference type="ARBA" id="ARBA00022801"/>
    </source>
</evidence>
<dbReference type="Gene3D" id="3.40.720.10">
    <property type="entry name" value="Alkaline Phosphatase, subunit A"/>
    <property type="match status" value="1"/>
</dbReference>
<keyword evidence="2" id="KW-0378">Hydrolase</keyword>
<dbReference type="OrthoDB" id="9803751at2"/>
<dbReference type="SUPFAM" id="SSF53649">
    <property type="entry name" value="Alkaline phosphatase-like"/>
    <property type="match status" value="1"/>
</dbReference>
<evidence type="ECO:0000256" key="3">
    <source>
        <dbReference type="SAM" id="SignalP"/>
    </source>
</evidence>
<accession>M5U6L2</accession>
<dbReference type="CDD" id="cd16027">
    <property type="entry name" value="SGSH"/>
    <property type="match status" value="1"/>
</dbReference>
<evidence type="ECO:0000313" key="5">
    <source>
        <dbReference type="EMBL" id="EMI57075.1"/>
    </source>
</evidence>
<evidence type="ECO:0000256" key="1">
    <source>
        <dbReference type="ARBA" id="ARBA00008779"/>
    </source>
</evidence>
<evidence type="ECO:0000313" key="6">
    <source>
        <dbReference type="Proteomes" id="UP000011885"/>
    </source>
</evidence>
<sequence length="481" mass="54438">MKLAALFFSVIVASTNICFAEQPNIVVYLSDDHSQFDSSLYGNDNIPTPQMEALAADGMTFTHAFVASPSCAPSRAAMLTGLMPARNGAEANHTFPKPGTHCLIQDLQAAGYEVVSFGKVAHGSPKQVERYGFDFVGNGKPIDQVRTQVLQFLKQRERADRTDKPLCLFVGTTNPHVAWESPATFDPAKVEFPPHHLNTPDTRSHRAAYYQEIKELDAFLGELRGIADKQLGDDTLFIHTSDHGSQWPFGKWTLYDYGIRVPFIAAWNGKIAAGSKSEAMISWVDLLPTLLDIGGAKTSEELDGRSFAGVLRGETEQHRDVIFTTNTGDGIKNIFPIRSIRTRQWKLIHNLHPEFAFTNHTDLDRKPMAGAYWTEWAELAKTDDRAKEIVDRYYQRPEWELFDVSQDEWEQTNLIDEPAQSERIAEMKEQLAAWMESQGDQHIVNSEPRLLEDKERWHPDFYELQRQVNEATLQRSRGQAK</sequence>
<evidence type="ECO:0000259" key="4">
    <source>
        <dbReference type="Pfam" id="PF00884"/>
    </source>
</evidence>
<reference evidence="5 6" key="1">
    <citation type="journal article" date="2013" name="Mar. Genomics">
        <title>Expression of sulfatases in Rhodopirellula baltica and the diversity of sulfatases in the genus Rhodopirellula.</title>
        <authorList>
            <person name="Wegner C.E."/>
            <person name="Richter-Heitmann T."/>
            <person name="Klindworth A."/>
            <person name="Klockow C."/>
            <person name="Richter M."/>
            <person name="Achstetter T."/>
            <person name="Glockner F.O."/>
            <person name="Harder J."/>
        </authorList>
    </citation>
    <scope>NUCLEOTIDE SEQUENCE [LARGE SCALE GENOMIC DNA]</scope>
    <source>
        <strain evidence="5 6">SM41</strain>
    </source>
</reference>
<dbReference type="InterPro" id="IPR017850">
    <property type="entry name" value="Alkaline_phosphatase_core_sf"/>
</dbReference>
<keyword evidence="6" id="KW-1185">Reference proteome</keyword>
<gene>
    <name evidence="5" type="ORF">RSSM_01485</name>
</gene>
<dbReference type="PATRIC" id="fig|1263870.3.peg.1592"/>
<dbReference type="GO" id="GO:0016787">
    <property type="term" value="F:hydrolase activity"/>
    <property type="evidence" value="ECO:0007669"/>
    <property type="project" value="UniProtKB-KW"/>
</dbReference>
<organism evidence="5 6">
    <name type="scientific">Rhodopirellula sallentina SM41</name>
    <dbReference type="NCBI Taxonomy" id="1263870"/>
    <lineage>
        <taxon>Bacteria</taxon>
        <taxon>Pseudomonadati</taxon>
        <taxon>Planctomycetota</taxon>
        <taxon>Planctomycetia</taxon>
        <taxon>Pirellulales</taxon>
        <taxon>Pirellulaceae</taxon>
        <taxon>Rhodopirellula</taxon>
    </lineage>
</organism>
<keyword evidence="3" id="KW-0732">Signal</keyword>
<proteinExistence type="inferred from homology"/>
<protein>
    <submittedName>
        <fullName evidence="5">Heparan N-sulfatase</fullName>
    </submittedName>
</protein>
<dbReference type="Pfam" id="PF00884">
    <property type="entry name" value="Sulfatase"/>
    <property type="match status" value="1"/>
</dbReference>
<dbReference type="InterPro" id="IPR024607">
    <property type="entry name" value="Sulfatase_CS"/>
</dbReference>
<comment type="caution">
    <text evidence="5">The sequence shown here is derived from an EMBL/GenBank/DDBJ whole genome shotgun (WGS) entry which is preliminary data.</text>
</comment>
<feature type="signal peptide" evidence="3">
    <location>
        <begin position="1"/>
        <end position="20"/>
    </location>
</feature>
<dbReference type="InterPro" id="IPR000917">
    <property type="entry name" value="Sulfatase_N"/>
</dbReference>
<dbReference type="PROSITE" id="PS00523">
    <property type="entry name" value="SULFATASE_1"/>
    <property type="match status" value="1"/>
</dbReference>
<dbReference type="PANTHER" id="PTHR43751">
    <property type="entry name" value="SULFATASE"/>
    <property type="match status" value="1"/>
</dbReference>